<dbReference type="Proteomes" id="UP001265746">
    <property type="component" value="Unassembled WGS sequence"/>
</dbReference>
<keyword evidence="3" id="KW-0732">Signal</keyword>
<evidence type="ECO:0000256" key="1">
    <source>
        <dbReference type="ARBA" id="ARBA00009003"/>
    </source>
</evidence>
<dbReference type="InterPro" id="IPR039367">
    <property type="entry name" value="Och1-like"/>
</dbReference>
<dbReference type="GO" id="GO:0006487">
    <property type="term" value="P:protein N-linked glycosylation"/>
    <property type="evidence" value="ECO:0007669"/>
    <property type="project" value="TreeGrafter"/>
</dbReference>
<dbReference type="Pfam" id="PF04488">
    <property type="entry name" value="Gly_transf_sug"/>
    <property type="match status" value="1"/>
</dbReference>
<feature type="signal peptide" evidence="3">
    <location>
        <begin position="1"/>
        <end position="21"/>
    </location>
</feature>
<accession>A0AAD9S4E6</accession>
<dbReference type="GO" id="GO:0000009">
    <property type="term" value="F:alpha-1,6-mannosyltransferase activity"/>
    <property type="evidence" value="ECO:0007669"/>
    <property type="project" value="InterPro"/>
</dbReference>
<reference evidence="4" key="1">
    <citation type="submission" date="2023-06" db="EMBL/GenBank/DDBJ databases">
        <authorList>
            <person name="Noh H."/>
        </authorList>
    </citation>
    <scope>NUCLEOTIDE SEQUENCE</scope>
    <source>
        <strain evidence="4">DUCC20226</strain>
    </source>
</reference>
<gene>
    <name evidence="4" type="ORF">N8I77_012580</name>
</gene>
<dbReference type="SUPFAM" id="SSF53448">
    <property type="entry name" value="Nucleotide-diphospho-sugar transferases"/>
    <property type="match status" value="1"/>
</dbReference>
<keyword evidence="5" id="KW-1185">Reference proteome</keyword>
<evidence type="ECO:0000313" key="4">
    <source>
        <dbReference type="EMBL" id="KAK2597819.1"/>
    </source>
</evidence>
<dbReference type="InterPro" id="IPR029044">
    <property type="entry name" value="Nucleotide-diphossugar_trans"/>
</dbReference>
<dbReference type="PANTHER" id="PTHR31834:SF8">
    <property type="entry name" value="TRANSFERASE, PUTATIVE (AFU_ORTHOLOGUE AFUA_6G14040)-RELATED"/>
    <property type="match status" value="1"/>
</dbReference>
<feature type="region of interest" description="Disordered" evidence="2">
    <location>
        <begin position="41"/>
        <end position="66"/>
    </location>
</feature>
<dbReference type="PANTHER" id="PTHR31834">
    <property type="entry name" value="INITIATION-SPECIFIC ALPHA-1,6-MANNOSYLTRANSFERASE"/>
    <property type="match status" value="1"/>
</dbReference>
<organism evidence="4 5">
    <name type="scientific">Phomopsis amygdali</name>
    <name type="common">Fusicoccum amygdali</name>
    <dbReference type="NCBI Taxonomy" id="1214568"/>
    <lineage>
        <taxon>Eukaryota</taxon>
        <taxon>Fungi</taxon>
        <taxon>Dikarya</taxon>
        <taxon>Ascomycota</taxon>
        <taxon>Pezizomycotina</taxon>
        <taxon>Sordariomycetes</taxon>
        <taxon>Sordariomycetidae</taxon>
        <taxon>Diaporthales</taxon>
        <taxon>Diaporthaceae</taxon>
        <taxon>Diaporthe</taxon>
    </lineage>
</organism>
<feature type="chain" id="PRO_5042005280" evidence="3">
    <location>
        <begin position="22"/>
        <end position="374"/>
    </location>
</feature>
<protein>
    <submittedName>
        <fullName evidence="4">Uncharacterized protein</fullName>
    </submittedName>
</protein>
<feature type="compositionally biased region" description="Low complexity" evidence="2">
    <location>
        <begin position="41"/>
        <end position="51"/>
    </location>
</feature>
<comment type="similarity">
    <text evidence="1">Belongs to the glycosyltransferase 32 family.</text>
</comment>
<comment type="caution">
    <text evidence="4">The sequence shown here is derived from an EMBL/GenBank/DDBJ whole genome shotgun (WGS) entry which is preliminary data.</text>
</comment>
<dbReference type="AlphaFoldDB" id="A0AAD9S4E6"/>
<dbReference type="EMBL" id="JAUJFL010000009">
    <property type="protein sequence ID" value="KAK2597819.1"/>
    <property type="molecule type" value="Genomic_DNA"/>
</dbReference>
<evidence type="ECO:0000256" key="2">
    <source>
        <dbReference type="SAM" id="MobiDB-lite"/>
    </source>
</evidence>
<proteinExistence type="inferred from homology"/>
<evidence type="ECO:0000313" key="5">
    <source>
        <dbReference type="Proteomes" id="UP001265746"/>
    </source>
</evidence>
<dbReference type="GO" id="GO:0000136">
    <property type="term" value="C:mannan polymerase complex"/>
    <property type="evidence" value="ECO:0007669"/>
    <property type="project" value="TreeGrafter"/>
</dbReference>
<evidence type="ECO:0000256" key="3">
    <source>
        <dbReference type="SAM" id="SignalP"/>
    </source>
</evidence>
<dbReference type="InterPro" id="IPR007577">
    <property type="entry name" value="GlycoTrfase_DXD_sugar-bd_CS"/>
</dbReference>
<dbReference type="Gene3D" id="3.90.550.20">
    <property type="match status" value="1"/>
</dbReference>
<name>A0AAD9S4E6_PHOAM</name>
<sequence>MRNVAILCALLVLFYHFRTWSIDYPSSTSSAYTQSSYISEASSNTSSDVPSDVPPDIPSDAPSDIPLDIPEGTLAGTLVEIPTGTPVEATQSQPLESAAEIPKKIWYKLGAKGLSDDARGWTNTCISQNPEYHAEFLTDRMADDFVKEKYADRPDIVKTYMALTVPILKADLLRYLLLYSEGGIWFDLDVTCEGIPIEEWIPEEFEEDASLVVGWEFDSGYDFAFERQFTTWTVMAKKGVPHLMAVVDDILQSVADVAKAKNATVSQLNKEMVGDVVDFTGPKRLARSVTKSLEASLNKKNQTGEWKGWDAYYEILEPKMAGDVLILPGYSLSPSFNTYEEEDQDRVGPPLVVHHYAGTWKNDYGGEKLEELDQ</sequence>